<proteinExistence type="predicted"/>
<name>Q7RRZ2_PLAYO</name>
<keyword evidence="3" id="KW-1185">Reference proteome</keyword>
<keyword evidence="1" id="KW-0812">Transmembrane</keyword>
<evidence type="ECO:0000256" key="1">
    <source>
        <dbReference type="SAM" id="Phobius"/>
    </source>
</evidence>
<organism evidence="2 3">
    <name type="scientific">Plasmodium yoelii yoelii</name>
    <dbReference type="NCBI Taxonomy" id="73239"/>
    <lineage>
        <taxon>Eukaryota</taxon>
        <taxon>Sar</taxon>
        <taxon>Alveolata</taxon>
        <taxon>Apicomplexa</taxon>
        <taxon>Aconoidasida</taxon>
        <taxon>Haemosporida</taxon>
        <taxon>Plasmodiidae</taxon>
        <taxon>Plasmodium</taxon>
        <taxon>Plasmodium (Vinckeia)</taxon>
    </lineage>
</organism>
<feature type="transmembrane region" description="Helical" evidence="1">
    <location>
        <begin position="6"/>
        <end position="25"/>
    </location>
</feature>
<keyword evidence="1" id="KW-0472">Membrane</keyword>
<accession>Q7RRZ2</accession>
<gene>
    <name evidence="2" type="ORF">PY00575</name>
</gene>
<reference evidence="2 3" key="1">
    <citation type="journal article" date="2002" name="Nature">
        <title>Genome sequence and comparative analysis of the model rodent malaria parasite Plasmodium yoelii yoelii.</title>
        <authorList>
            <person name="Carlton J.M."/>
            <person name="Angiuoli S.V."/>
            <person name="Suh B.B."/>
            <person name="Kooij T.W."/>
            <person name="Pertea M."/>
            <person name="Silva J.C."/>
            <person name="Ermolaeva M.D."/>
            <person name="Allen J.E."/>
            <person name="Selengut J.D."/>
            <person name="Koo H.L."/>
            <person name="Peterson J.D."/>
            <person name="Pop M."/>
            <person name="Kosack D.S."/>
            <person name="Shumway M.F."/>
            <person name="Bidwell S.L."/>
            <person name="Shallom S.J."/>
            <person name="van Aken S.E."/>
            <person name="Riedmuller S.B."/>
            <person name="Feldblyum T.V."/>
            <person name="Cho J.K."/>
            <person name="Quackenbush J."/>
            <person name="Sedegah M."/>
            <person name="Shoaibi A."/>
            <person name="Cummings L.M."/>
            <person name="Florens L."/>
            <person name="Yates J.R."/>
            <person name="Raine J.D."/>
            <person name="Sinden R.E."/>
            <person name="Harris M.A."/>
            <person name="Cunningham D.A."/>
            <person name="Preiser P.R."/>
            <person name="Bergman L.W."/>
            <person name="Vaidya A.B."/>
            <person name="van Lin L.H."/>
            <person name="Janse C.J."/>
            <person name="Waters A.P."/>
            <person name="Smith H.O."/>
            <person name="White O.R."/>
            <person name="Salzberg S.L."/>
            <person name="Venter J.C."/>
            <person name="Fraser C.M."/>
            <person name="Hoffman S.L."/>
            <person name="Gardner M.J."/>
            <person name="Carucci D.J."/>
        </authorList>
    </citation>
    <scope>NUCLEOTIDE SEQUENCE [LARGE SCALE GENOMIC DNA]</scope>
    <source>
        <strain evidence="2 3">17XNL</strain>
    </source>
</reference>
<sequence length="73" mass="9012">MLYIYSYNIFILFLYNFYIIFMLWVRIEFVFVDPIFGVYVSIYELGEKRKENSCIYIYNKSIKNGVFFEKKIT</sequence>
<evidence type="ECO:0000313" key="3">
    <source>
        <dbReference type="Proteomes" id="UP000008553"/>
    </source>
</evidence>
<dbReference type="PaxDb" id="73239-Q7RRZ2"/>
<protein>
    <submittedName>
        <fullName evidence="2">Uncharacterized protein</fullName>
    </submittedName>
</protein>
<dbReference type="AlphaFoldDB" id="Q7RRZ2"/>
<comment type="caution">
    <text evidence="2">The sequence shown here is derived from an EMBL/GenBank/DDBJ whole genome shotgun (WGS) entry which is preliminary data.</text>
</comment>
<evidence type="ECO:0000313" key="2">
    <source>
        <dbReference type="EMBL" id="EAA16965.1"/>
    </source>
</evidence>
<dbReference type="EMBL" id="AABL01000156">
    <property type="protein sequence ID" value="EAA16965.1"/>
    <property type="molecule type" value="Genomic_DNA"/>
</dbReference>
<dbReference type="Proteomes" id="UP000008553">
    <property type="component" value="Unassembled WGS sequence"/>
</dbReference>
<dbReference type="InParanoid" id="Q7RRZ2"/>
<keyword evidence="1" id="KW-1133">Transmembrane helix</keyword>